<reference evidence="2" key="1">
    <citation type="submission" date="2023-10" db="EMBL/GenBank/DDBJ databases">
        <authorList>
            <person name="Chen Y."/>
            <person name="Shah S."/>
            <person name="Dougan E. K."/>
            <person name="Thang M."/>
            <person name="Chan C."/>
        </authorList>
    </citation>
    <scope>NUCLEOTIDE SEQUENCE [LARGE SCALE GENOMIC DNA]</scope>
</reference>
<dbReference type="Proteomes" id="UP001189429">
    <property type="component" value="Unassembled WGS sequence"/>
</dbReference>
<proteinExistence type="predicted"/>
<accession>A0ABN9S905</accession>
<evidence type="ECO:0000256" key="1">
    <source>
        <dbReference type="SAM" id="MobiDB-lite"/>
    </source>
</evidence>
<evidence type="ECO:0000313" key="2">
    <source>
        <dbReference type="EMBL" id="CAK0826215.1"/>
    </source>
</evidence>
<name>A0ABN9S905_9DINO</name>
<protein>
    <submittedName>
        <fullName evidence="2">Uncharacterized protein</fullName>
    </submittedName>
</protein>
<dbReference type="EMBL" id="CAUYUJ010009243">
    <property type="protein sequence ID" value="CAK0826215.1"/>
    <property type="molecule type" value="Genomic_DNA"/>
</dbReference>
<feature type="non-terminal residue" evidence="2">
    <location>
        <position position="183"/>
    </location>
</feature>
<keyword evidence="3" id="KW-1185">Reference proteome</keyword>
<evidence type="ECO:0000313" key="3">
    <source>
        <dbReference type="Proteomes" id="UP001189429"/>
    </source>
</evidence>
<organism evidence="2 3">
    <name type="scientific">Prorocentrum cordatum</name>
    <dbReference type="NCBI Taxonomy" id="2364126"/>
    <lineage>
        <taxon>Eukaryota</taxon>
        <taxon>Sar</taxon>
        <taxon>Alveolata</taxon>
        <taxon>Dinophyceae</taxon>
        <taxon>Prorocentrales</taxon>
        <taxon>Prorocentraceae</taxon>
        <taxon>Prorocentrum</taxon>
    </lineage>
</organism>
<feature type="compositionally biased region" description="Low complexity" evidence="1">
    <location>
        <begin position="97"/>
        <end position="127"/>
    </location>
</feature>
<sequence length="183" mass="18823">MRAAGEQASGELATVMSFEVLHSSLPLPIHTVRREPSGDVHRVLLGVADYRLASPLPAGTALLDFMVALRRLHVVAGTEAYHGMLADLDRRLGGQSQPAEEAAQAQEQAPDPAEGSEAADAAAVAAEATGPSEAVCQALEQVVAAAASLPEEALAALGEDGRALLLAAKASGDDDDVHDDDDD</sequence>
<gene>
    <name evidence="2" type="ORF">PCOR1329_LOCUS26148</name>
</gene>
<comment type="caution">
    <text evidence="2">The sequence shown here is derived from an EMBL/GenBank/DDBJ whole genome shotgun (WGS) entry which is preliminary data.</text>
</comment>
<feature type="region of interest" description="Disordered" evidence="1">
    <location>
        <begin position="93"/>
        <end position="127"/>
    </location>
</feature>